<evidence type="ECO:0000313" key="1">
    <source>
        <dbReference type="EMBL" id="ECR3230767.1"/>
    </source>
</evidence>
<dbReference type="Pfam" id="PF00302">
    <property type="entry name" value="CAT"/>
    <property type="match status" value="1"/>
</dbReference>
<sequence>MYKKLSLSNYEKERLKHYTNTALSRFELSHSFKINKMKNSHFIYSLSKIVNDTQELKRSVIENEAIQFHKINPAYVLLKNNEICNTFTEFDYDFNIFLSNYEKDYELF</sequence>
<dbReference type="GO" id="GO:0008811">
    <property type="term" value="F:chloramphenicol O-acetyltransferase activity"/>
    <property type="evidence" value="ECO:0007669"/>
    <property type="project" value="InterPro"/>
</dbReference>
<dbReference type="AlphaFoldDB" id="A0A6C7TN33"/>
<protein>
    <submittedName>
        <fullName evidence="1">Uncharacterized protein</fullName>
    </submittedName>
</protein>
<dbReference type="EMBL" id="AAKFQD010000070">
    <property type="protein sequence ID" value="ECR3230767.1"/>
    <property type="molecule type" value="Genomic_DNA"/>
</dbReference>
<organism evidence="1">
    <name type="scientific">Campylobacter coli</name>
    <dbReference type="NCBI Taxonomy" id="195"/>
    <lineage>
        <taxon>Bacteria</taxon>
        <taxon>Pseudomonadati</taxon>
        <taxon>Campylobacterota</taxon>
        <taxon>Epsilonproteobacteria</taxon>
        <taxon>Campylobacterales</taxon>
        <taxon>Campylobacteraceae</taxon>
        <taxon>Campylobacter</taxon>
    </lineage>
</organism>
<accession>A0A6C7TN33</accession>
<dbReference type="SUPFAM" id="SSF52777">
    <property type="entry name" value="CoA-dependent acyltransferases"/>
    <property type="match status" value="1"/>
</dbReference>
<reference evidence="1" key="1">
    <citation type="submission" date="2019-09" db="EMBL/GenBank/DDBJ databases">
        <authorList>
            <person name="Ashton P.M."/>
            <person name="Dallman T."/>
            <person name="Nair S."/>
            <person name="De Pinna E."/>
            <person name="Peters T."/>
            <person name="Grant K."/>
        </authorList>
    </citation>
    <scope>NUCLEOTIDE SEQUENCE</scope>
    <source>
        <strain evidence="1">149183</strain>
    </source>
</reference>
<comment type="caution">
    <text evidence="1">The sequence shown here is derived from an EMBL/GenBank/DDBJ whole genome shotgun (WGS) entry which is preliminary data.</text>
</comment>
<name>A0A6C7TN33_CAMCO</name>
<dbReference type="Gene3D" id="3.30.559.10">
    <property type="entry name" value="Chloramphenicol acetyltransferase-like domain"/>
    <property type="match status" value="1"/>
</dbReference>
<dbReference type="InterPro" id="IPR001707">
    <property type="entry name" value="Cmp_AcTrfase"/>
</dbReference>
<gene>
    <name evidence="1" type="ORF">F1P34_07720</name>
</gene>
<dbReference type="InterPro" id="IPR023213">
    <property type="entry name" value="CAT-like_dom_sf"/>
</dbReference>
<feature type="non-terminal residue" evidence="1">
    <location>
        <position position="108"/>
    </location>
</feature>
<proteinExistence type="predicted"/>